<organism evidence="10">
    <name type="scientific">Rhodosorus marinus</name>
    <dbReference type="NCBI Taxonomy" id="101924"/>
    <lineage>
        <taxon>Eukaryota</taxon>
        <taxon>Rhodophyta</taxon>
        <taxon>Stylonematophyceae</taxon>
        <taxon>Stylonematales</taxon>
        <taxon>Stylonemataceae</taxon>
        <taxon>Rhodosorus</taxon>
    </lineage>
</organism>
<evidence type="ECO:0000256" key="6">
    <source>
        <dbReference type="ARBA" id="ARBA00023242"/>
    </source>
</evidence>
<comment type="similarity">
    <text evidence="2 7">Belongs to the Mediator complex subunit 14 family.</text>
</comment>
<evidence type="ECO:0000313" key="10">
    <source>
        <dbReference type="EMBL" id="CAE0033069.1"/>
    </source>
</evidence>
<evidence type="ECO:0000256" key="4">
    <source>
        <dbReference type="ARBA" id="ARBA00023159"/>
    </source>
</evidence>
<dbReference type="GO" id="GO:0016592">
    <property type="term" value="C:mediator complex"/>
    <property type="evidence" value="ECO:0007669"/>
    <property type="project" value="UniProtKB-UniRule"/>
</dbReference>
<comment type="subunit">
    <text evidence="7">Component of the Mediator complex.</text>
</comment>
<dbReference type="GO" id="GO:0003712">
    <property type="term" value="F:transcription coregulator activity"/>
    <property type="evidence" value="ECO:0007669"/>
    <property type="project" value="UniProtKB-UniRule"/>
</dbReference>
<name>A0A7S3E5S2_9RHOD</name>
<feature type="region of interest" description="Disordered" evidence="8">
    <location>
        <begin position="775"/>
        <end position="819"/>
    </location>
</feature>
<sequence>MAANLPPDPSGIGRPPVQLGSLVHDSCQNAYRELHQLIDSLPEKSSTERKELVLDYAQRTRHRVLRILVSVRWAMDYALKMEQSNAVVLLANQRAQSYSGAADTLFFVRNTAVGAESGAKLVGGAAEILVSGELDCMPKAISRSINIPEPLSGGESGAKKSLGQLTRHALRFCLPLPGNVRVLEWRVEKPEFASRIGVPGAWSADISFDQLDTTVALLRVYAVEVMVSSDVDASAEATHAGSKARFSMSEKQKSVLVNVCNERVRAAISDMDAPGMKYDPHQGKERDLLVGKRCTKMVEAIREFIGPEVCAPLAMEHLYHQAAEMTKGPLSNIFKMEVLKKGEPIVVSYWRHHRRRSHVVIRSAEEDGETSIDEVFERHKLPSRFISVAHEPPLSKTINDSVPPLMMNSINLERLLNHTLRSRELARLSTIQDALLDNKRQVRVRLNRSPYVSVTVSADGLQGGIEFRMDALKGSISSRYFGNAAMVMEEANHEVEDLKLLSTSAVFKNDEEEAAEIKKVVDRAVDALRVLSKARIFRSASIGASVVPPAGVSRPLRVEGPYVPVESVHPRSFASLRHRSSSSNITDTERRGIITFIGSRATSVKNVHTAILWIERIRCHFLARELRRLFRVERLLDDKAPEWTPVADKIGRYAGIGLPTSGLCVVNSYLILNADESWQVKLTTSQVIFDRQAYSTRRWGPTRFVTYNNGTLTFSYPVVTTEAVRTFLRELKCARTMATFGLRLPRKTSTYQMMLRTPRKLIFGILDPVHINATRRSAQQTQKPAGSSSHVPQLSNGMPAANANSSGTVVVASQTPGQTPNPNPTLSLFSHQFTLDIASYGRFGFRVGISSTSQRPIKTPAMTPLAKLAEELMDAAREDVGIALAGVLERSCAVGAVVERILLSRFSGQVNWISVVQVRLRFLGEGPTKGRHFELDVDLRPGNYIIILDFGRAAEVAGHQDARSAIPPRAWRTAIAELSRDRNAQGMEGKDWCAMVKTSAFGEFMKLVTARMLENTNEKASVANA</sequence>
<dbReference type="InterPro" id="IPR013947">
    <property type="entry name" value="Mediator_Med14"/>
</dbReference>
<accession>A0A7S3E5S2</accession>
<dbReference type="Pfam" id="PF08638">
    <property type="entry name" value="Med14"/>
    <property type="match status" value="1"/>
</dbReference>
<keyword evidence="4 7" id="KW-0010">Activator</keyword>
<keyword evidence="6 7" id="KW-0539">Nucleus</keyword>
<evidence type="ECO:0000256" key="5">
    <source>
        <dbReference type="ARBA" id="ARBA00023163"/>
    </source>
</evidence>
<dbReference type="PANTHER" id="PTHR12809:SF2">
    <property type="entry name" value="MEDIATOR OF RNA POLYMERASE II TRANSCRIPTION SUBUNIT 14"/>
    <property type="match status" value="1"/>
</dbReference>
<evidence type="ECO:0000256" key="8">
    <source>
        <dbReference type="SAM" id="MobiDB-lite"/>
    </source>
</evidence>
<keyword evidence="3 7" id="KW-0805">Transcription regulation</keyword>
<evidence type="ECO:0000256" key="2">
    <source>
        <dbReference type="ARBA" id="ARBA00007813"/>
    </source>
</evidence>
<reference evidence="10" key="1">
    <citation type="submission" date="2021-01" db="EMBL/GenBank/DDBJ databases">
        <authorList>
            <person name="Corre E."/>
            <person name="Pelletier E."/>
            <person name="Niang G."/>
            <person name="Scheremetjew M."/>
            <person name="Finn R."/>
            <person name="Kale V."/>
            <person name="Holt S."/>
            <person name="Cochrane G."/>
            <person name="Meng A."/>
            <person name="Brown T."/>
            <person name="Cohen L."/>
        </authorList>
    </citation>
    <scope>NUCLEOTIDE SEQUENCE</scope>
    <source>
        <strain evidence="10">CCMP 769</strain>
    </source>
</reference>
<evidence type="ECO:0000256" key="3">
    <source>
        <dbReference type="ARBA" id="ARBA00023015"/>
    </source>
</evidence>
<feature type="domain" description="Mediator complex subunit MED14 N-terminal" evidence="9">
    <location>
        <begin position="17"/>
        <end position="153"/>
    </location>
</feature>
<dbReference type="AlphaFoldDB" id="A0A7S3E5S2"/>
<keyword evidence="5 7" id="KW-0804">Transcription</keyword>
<protein>
    <recommendedName>
        <fullName evidence="7">Mediator of RNA polymerase II transcription subunit 14</fullName>
    </recommendedName>
    <alternativeName>
        <fullName evidence="7">Mediator complex subunit 14</fullName>
    </alternativeName>
</protein>
<evidence type="ECO:0000256" key="7">
    <source>
        <dbReference type="RuleBase" id="RU365082"/>
    </source>
</evidence>
<dbReference type="InterPro" id="IPR055122">
    <property type="entry name" value="Med14_N"/>
</dbReference>
<proteinExistence type="inferred from homology"/>
<gene>
    <name evidence="10" type="ORF">RMAR00112_LOCUS1009</name>
</gene>
<feature type="compositionally biased region" description="Polar residues" evidence="8">
    <location>
        <begin position="775"/>
        <end position="813"/>
    </location>
</feature>
<comment type="function">
    <text evidence="7">Component of the Mediator complex, a coactivator involved in the regulated transcription of nearly all RNA polymerase II-dependent genes. Mediator functions as a bridge to convey information from gene-specific regulatory proteins to the basal RNA polymerase II transcription machinery. Mediator is recruited to promoters by direct interactions with regulatory proteins and serves as a scaffold for the assembly of a functional preinitiation complex with RNA polymerase II and the general transcription factors.</text>
</comment>
<dbReference type="PANTHER" id="PTHR12809">
    <property type="entry name" value="MEDIATOR COMPLEX SUBUNIT"/>
    <property type="match status" value="1"/>
</dbReference>
<evidence type="ECO:0000256" key="1">
    <source>
        <dbReference type="ARBA" id="ARBA00004123"/>
    </source>
</evidence>
<dbReference type="EMBL" id="HBHW01001233">
    <property type="protein sequence ID" value="CAE0033069.1"/>
    <property type="molecule type" value="Transcribed_RNA"/>
</dbReference>
<dbReference type="GO" id="GO:0070847">
    <property type="term" value="C:core mediator complex"/>
    <property type="evidence" value="ECO:0007669"/>
    <property type="project" value="TreeGrafter"/>
</dbReference>
<comment type="subcellular location">
    <subcellularLocation>
        <location evidence="1 7">Nucleus</location>
    </subcellularLocation>
</comment>
<dbReference type="GO" id="GO:0006357">
    <property type="term" value="P:regulation of transcription by RNA polymerase II"/>
    <property type="evidence" value="ECO:0007669"/>
    <property type="project" value="InterPro"/>
</dbReference>
<evidence type="ECO:0000259" key="9">
    <source>
        <dbReference type="Pfam" id="PF08638"/>
    </source>
</evidence>